<dbReference type="EMBL" id="JANVFT010000025">
    <property type="protein sequence ID" value="KAJ4496887.1"/>
    <property type="molecule type" value="Genomic_DNA"/>
</dbReference>
<protein>
    <recommendedName>
        <fullName evidence="3">Virilizer N-terminal domain-containing protein</fullName>
    </recommendedName>
</protein>
<dbReference type="Proteomes" id="UP001150217">
    <property type="component" value="Unassembled WGS sequence"/>
</dbReference>
<evidence type="ECO:0008006" key="3">
    <source>
        <dbReference type="Google" id="ProtNLM"/>
    </source>
</evidence>
<gene>
    <name evidence="1" type="ORF">C8R41DRAFT_918158</name>
</gene>
<keyword evidence="2" id="KW-1185">Reference proteome</keyword>
<accession>A0ABQ8VMR4</accession>
<proteinExistence type="predicted"/>
<comment type="caution">
    <text evidence="1">The sequence shown here is derived from an EMBL/GenBank/DDBJ whole genome shotgun (WGS) entry which is preliminary data.</text>
</comment>
<sequence length="1272" mass="140696">MKLLHWCSLIPEGPSSLAAIRFTKLVRVKCIRVFPKGAKPFELCPDIVSETKPDSFLLNVYFNAQPVQPSSESKDKQRAANALVPTTIAYAGGQIDFTVDLGTEYATRLMIVKGQFEALSLAIYGEVVSETIIPPLSVEELISSVSKSISSAETRTRTLSSSIDPANSSDPTFLARNLLSLIDDPPPLSLLSKLMFCLKPDNDDWDDSNFPFLFVDFDRDIFQTASKMEDDDDETVNSGEDQMNFDLEATLDAMSKAVSDAVAEDTLTKFAQVVADNIGPRTNNQAFHIAKLFKLSASQRPSLALALCQGIDVSTVFDAQSLDEDTLLHLLDASANADIARYLHNDYFLDVLADFQNSAINVTQTRSSKQAAERLATRIQAWEIFEDALSNTQADFAAATAFLRDIGTGEQSLGIWLASMTGHIDLVTKLAENPIVPNSSGVYPKLFVRNGIIGSMSVGAAISHDEFIAFVRAFIGVAGVLAVWAWSDSLGNDVCRERTLGVLRLWQSMDGYREIVNYLLLLRQFTLRLKWITSNDTPRKSGIFGEQILSDLLDEPEAALNDDLVQTILSLKQPLSHISENDRLSMRKIALVVEDGLPAAIEELVFPNTHPLSSRRLRTLLVSIALVEKELMEDLQKGDWNVLQMIWDEHSTALIPRLAELLAETSRDLNGNFRITSPFPVPHQTQPQTFTAVSLPQVLSQLFRLAEDLLALILYLVLVPESYPSSNPAPLSFSLSAYTLRSIVLSVVDVFVCTDAADTIYAQGTPACVSAQSTRQACLEFVRRASDSGPGGIIVEPEGGKSRAEIVMSMLLKHGVGSSGKDPAYHLLQMFALVDYVLPDPNFNAAVGGSLELDIEYEEKKQEWASQVLPNVLDEIQEFFRQLDVENKIHLLRRLVRLDSQSLIGTAEFLFTEEMRFFERCTKTLLASIELETQRNTNIQTVVLLYQIGLHVRLLGNMLQTRSDMLDWCLGALRTVQEAFSSLTTSLANLSIARVMSSHLDTVVKTLLVHCDSRFEDNKFRFTLIVLFLRTARLGDESAVEHNSVLSKAVAVLTTLPLESLDLGMFRLDIGQALANFKTPLSNSNLSTEISSAILSLMTWLSAQPSEEGLTVFCGIKSDRLVSLYDSMEASLTEEQLDTLNKLRTILTVDEDVKILPENMNIPDTLQLSMQELQDILSPLSSFLPIAPSTPTRNNIPDVLGLVISPPAALLRSPAATGLTKTYLNNDFRELRQAAVARQNTSRLPSMHGTFPTITIYAFNSRCFLFHSGCRY</sequence>
<name>A0ABQ8VMR4_9AGAR</name>
<evidence type="ECO:0000313" key="2">
    <source>
        <dbReference type="Proteomes" id="UP001150217"/>
    </source>
</evidence>
<evidence type="ECO:0000313" key="1">
    <source>
        <dbReference type="EMBL" id="KAJ4496887.1"/>
    </source>
</evidence>
<organism evidence="1 2">
    <name type="scientific">Lentinula lateritia</name>
    <dbReference type="NCBI Taxonomy" id="40482"/>
    <lineage>
        <taxon>Eukaryota</taxon>
        <taxon>Fungi</taxon>
        <taxon>Dikarya</taxon>
        <taxon>Basidiomycota</taxon>
        <taxon>Agaricomycotina</taxon>
        <taxon>Agaricomycetes</taxon>
        <taxon>Agaricomycetidae</taxon>
        <taxon>Agaricales</taxon>
        <taxon>Marasmiineae</taxon>
        <taxon>Omphalotaceae</taxon>
        <taxon>Lentinula</taxon>
    </lineage>
</organism>
<reference evidence="1" key="1">
    <citation type="submission" date="2022-08" db="EMBL/GenBank/DDBJ databases">
        <title>A Global Phylogenomic Analysis of the Shiitake Genus Lentinula.</title>
        <authorList>
            <consortium name="DOE Joint Genome Institute"/>
            <person name="Sierra-Patev S."/>
            <person name="Min B."/>
            <person name="Naranjo-Ortiz M."/>
            <person name="Looney B."/>
            <person name="Konkel Z."/>
            <person name="Slot J.C."/>
            <person name="Sakamoto Y."/>
            <person name="Steenwyk J.L."/>
            <person name="Rokas A."/>
            <person name="Carro J."/>
            <person name="Camarero S."/>
            <person name="Ferreira P."/>
            <person name="Molpeceres G."/>
            <person name="Ruiz-Duenas F.J."/>
            <person name="Serrano A."/>
            <person name="Henrissat B."/>
            <person name="Drula E."/>
            <person name="Hughes K.W."/>
            <person name="Mata J.L."/>
            <person name="Ishikawa N.K."/>
            <person name="Vargas-Isla R."/>
            <person name="Ushijima S."/>
            <person name="Smith C.A."/>
            <person name="Ahrendt S."/>
            <person name="Andreopoulos W."/>
            <person name="He G."/>
            <person name="Labutti K."/>
            <person name="Lipzen A."/>
            <person name="Ng V."/>
            <person name="Riley R."/>
            <person name="Sandor L."/>
            <person name="Barry K."/>
            <person name="Martinez A.T."/>
            <person name="Xiao Y."/>
            <person name="Gibbons J.G."/>
            <person name="Terashima K."/>
            <person name="Grigoriev I.V."/>
            <person name="Hibbett D.S."/>
        </authorList>
    </citation>
    <scope>NUCLEOTIDE SEQUENCE</scope>
    <source>
        <strain evidence="1">RHP3577 ss4</strain>
    </source>
</reference>